<dbReference type="NCBIfam" id="TIGR01484">
    <property type="entry name" value="HAD-SF-IIB"/>
    <property type="match status" value="1"/>
</dbReference>
<comment type="similarity">
    <text evidence="3 6">Belongs to the trehalose phosphatase family.</text>
</comment>
<comment type="function">
    <text evidence="5 6">Removes the phosphate from trehalose 6-phosphate to produce free trehalose.</text>
</comment>
<name>A0A1H3ZGI1_9ACTO</name>
<evidence type="ECO:0000256" key="6">
    <source>
        <dbReference type="RuleBase" id="RU361117"/>
    </source>
</evidence>
<comment type="cofactor">
    <cofactor evidence="6">
        <name>Mg(2+)</name>
        <dbReference type="ChEBI" id="CHEBI:18420"/>
    </cofactor>
</comment>
<proteinExistence type="inferred from homology"/>
<evidence type="ECO:0000256" key="3">
    <source>
        <dbReference type="ARBA" id="ARBA00008770"/>
    </source>
</evidence>
<dbReference type="EMBL" id="FNQV01000006">
    <property type="protein sequence ID" value="SEA22889.1"/>
    <property type="molecule type" value="Genomic_DNA"/>
</dbReference>
<gene>
    <name evidence="7" type="ORF">SAMN02910418_01147</name>
</gene>
<dbReference type="InterPro" id="IPR003337">
    <property type="entry name" value="Trehalose_PPase"/>
</dbReference>
<dbReference type="RefSeq" id="WP_222842393.1">
    <property type="nucleotide sequence ID" value="NZ_FNQV01000006.1"/>
</dbReference>
<evidence type="ECO:0000256" key="1">
    <source>
        <dbReference type="ARBA" id="ARBA00000500"/>
    </source>
</evidence>
<evidence type="ECO:0000256" key="5">
    <source>
        <dbReference type="ARBA" id="ARBA00024179"/>
    </source>
</evidence>
<dbReference type="GO" id="GO:0004805">
    <property type="term" value="F:trehalose-phosphatase activity"/>
    <property type="evidence" value="ECO:0007669"/>
    <property type="project" value="UniProtKB-EC"/>
</dbReference>
<keyword evidence="6" id="KW-0479">Metal-binding</keyword>
<keyword evidence="4 6" id="KW-0378">Hydrolase</keyword>
<dbReference type="GO" id="GO:0005992">
    <property type="term" value="P:trehalose biosynthetic process"/>
    <property type="evidence" value="ECO:0007669"/>
    <property type="project" value="UniProtKB-UniPathway"/>
</dbReference>
<dbReference type="PANTHER" id="PTHR43768">
    <property type="entry name" value="TREHALOSE 6-PHOSPHATE PHOSPHATASE"/>
    <property type="match status" value="1"/>
</dbReference>
<dbReference type="SUPFAM" id="SSF56784">
    <property type="entry name" value="HAD-like"/>
    <property type="match status" value="1"/>
</dbReference>
<dbReference type="EC" id="3.1.3.12" evidence="6"/>
<evidence type="ECO:0000256" key="2">
    <source>
        <dbReference type="ARBA" id="ARBA00005199"/>
    </source>
</evidence>
<reference evidence="8" key="1">
    <citation type="submission" date="2016-10" db="EMBL/GenBank/DDBJ databases">
        <authorList>
            <person name="Varghese N."/>
            <person name="Submissions S."/>
        </authorList>
    </citation>
    <scope>NUCLEOTIDE SEQUENCE [LARGE SCALE GENOMIC DNA]</scope>
    <source>
        <strain evidence="8">KPR-1</strain>
    </source>
</reference>
<dbReference type="UniPathway" id="UPA00299"/>
<evidence type="ECO:0000313" key="8">
    <source>
        <dbReference type="Proteomes" id="UP000199288"/>
    </source>
</evidence>
<evidence type="ECO:0000313" key="7">
    <source>
        <dbReference type="EMBL" id="SEA22889.1"/>
    </source>
</evidence>
<dbReference type="InterPro" id="IPR044651">
    <property type="entry name" value="OTSB-like"/>
</dbReference>
<organism evidence="7 8">
    <name type="scientific">Bowdeniella nasicola</name>
    <dbReference type="NCBI Taxonomy" id="208480"/>
    <lineage>
        <taxon>Bacteria</taxon>
        <taxon>Bacillati</taxon>
        <taxon>Actinomycetota</taxon>
        <taxon>Actinomycetes</taxon>
        <taxon>Actinomycetales</taxon>
        <taxon>Actinomycetaceae</taxon>
        <taxon>Bowdeniella</taxon>
    </lineage>
</organism>
<evidence type="ECO:0000256" key="4">
    <source>
        <dbReference type="ARBA" id="ARBA00022801"/>
    </source>
</evidence>
<dbReference type="InterPro" id="IPR023214">
    <property type="entry name" value="HAD_sf"/>
</dbReference>
<dbReference type="PANTHER" id="PTHR43768:SF3">
    <property type="entry name" value="TREHALOSE 6-PHOSPHATE PHOSPHATASE"/>
    <property type="match status" value="1"/>
</dbReference>
<dbReference type="Gene3D" id="3.30.70.1020">
    <property type="entry name" value="Trehalose-6-phosphate phosphatase related protein, domain 2"/>
    <property type="match status" value="1"/>
</dbReference>
<dbReference type="InterPro" id="IPR036412">
    <property type="entry name" value="HAD-like_sf"/>
</dbReference>
<dbReference type="Pfam" id="PF02358">
    <property type="entry name" value="Trehalose_PPase"/>
    <property type="match status" value="1"/>
</dbReference>
<dbReference type="InterPro" id="IPR006379">
    <property type="entry name" value="HAD-SF_hydro_IIB"/>
</dbReference>
<dbReference type="Proteomes" id="UP000199288">
    <property type="component" value="Unassembled WGS sequence"/>
</dbReference>
<dbReference type="AlphaFoldDB" id="A0A1H3ZGI1"/>
<dbReference type="NCBIfam" id="TIGR00685">
    <property type="entry name" value="T6PP"/>
    <property type="match status" value="1"/>
</dbReference>
<dbReference type="Gene3D" id="3.40.50.1000">
    <property type="entry name" value="HAD superfamily/HAD-like"/>
    <property type="match status" value="1"/>
</dbReference>
<comment type="pathway">
    <text evidence="2 6">Glycan biosynthesis; trehalose biosynthesis.</text>
</comment>
<dbReference type="GO" id="GO:0046872">
    <property type="term" value="F:metal ion binding"/>
    <property type="evidence" value="ECO:0007669"/>
    <property type="project" value="UniProtKB-KW"/>
</dbReference>
<keyword evidence="6" id="KW-0460">Magnesium</keyword>
<sequence>MTEPGTSPEAAELPADLTAALARAARASRLLLALDFDGSLAPLVPVPEDARMLPAAVPLLARLAAKPSIDLVLVSGRAGDSLAHCAEAPDGTRVVGSHGAQWGAIRVSPSGERSFEAAALELTDEEADLLERVTSAAEEIVARHPGASVEYKPAATVVHTRRATPEVAAAAEAATLAGPGQFAGVNVLAGKAVIELSVLHTTKGEALTRLIETTGATHAIYAGDDVTDEFAFQALASAPIKATTIKVGDGETSATFRVADPHALVAALAILAEADIS</sequence>
<comment type="catalytic activity">
    <reaction evidence="1 6">
        <text>alpha,alpha-trehalose 6-phosphate + H2O = alpha,alpha-trehalose + phosphate</text>
        <dbReference type="Rhea" id="RHEA:23420"/>
        <dbReference type="ChEBI" id="CHEBI:15377"/>
        <dbReference type="ChEBI" id="CHEBI:16551"/>
        <dbReference type="ChEBI" id="CHEBI:43474"/>
        <dbReference type="ChEBI" id="CHEBI:58429"/>
        <dbReference type="EC" id="3.1.3.12"/>
    </reaction>
</comment>
<accession>A0A1H3ZGI1</accession>
<protein>
    <recommendedName>
        <fullName evidence="6">Trehalose 6-phosphate phosphatase</fullName>
        <ecNumber evidence="6">3.1.3.12</ecNumber>
    </recommendedName>
</protein>
<keyword evidence="8" id="KW-1185">Reference proteome</keyword>